<protein>
    <recommendedName>
        <fullName evidence="1">DUF6922 domain-containing protein</fullName>
    </recommendedName>
</protein>
<proteinExistence type="predicted"/>
<dbReference type="InterPro" id="IPR053830">
    <property type="entry name" value="DUF6922"/>
</dbReference>
<reference evidence="2 3" key="1">
    <citation type="journal article" date="2015" name="Nature">
        <title>rRNA introns, odd ribosomes, and small enigmatic genomes across a large radiation of phyla.</title>
        <authorList>
            <person name="Brown C.T."/>
            <person name="Hug L.A."/>
            <person name="Thomas B.C."/>
            <person name="Sharon I."/>
            <person name="Castelle C.J."/>
            <person name="Singh A."/>
            <person name="Wilkins M.J."/>
            <person name="Williams K.H."/>
            <person name="Banfield J.F."/>
        </authorList>
    </citation>
    <scope>NUCLEOTIDE SEQUENCE [LARGE SCALE GENOMIC DNA]</scope>
</reference>
<evidence type="ECO:0000259" key="1">
    <source>
        <dbReference type="Pfam" id="PF21956"/>
    </source>
</evidence>
<sequence length="112" mass="13009">MPAQLPAFMQSCLWSYDISKIDPQKDQYLIITQALSFGTQEQINWVVSHYSPDEIQKVVSHPQRGMWQRGALSKWLNNFGIMLDPLEYESAIRDLNPRLKLATAYLQRRGIL</sequence>
<gene>
    <name evidence="2" type="ORF">UX80_C0009G0057</name>
</gene>
<feature type="domain" description="DUF6922" evidence="1">
    <location>
        <begin position="10"/>
        <end position="59"/>
    </location>
</feature>
<dbReference type="Proteomes" id="UP000034307">
    <property type="component" value="Unassembled WGS sequence"/>
</dbReference>
<dbReference type="STRING" id="1618358.UX80_C0009G0057"/>
<evidence type="ECO:0000313" key="2">
    <source>
        <dbReference type="EMBL" id="KKU57842.1"/>
    </source>
</evidence>
<comment type="caution">
    <text evidence="2">The sequence shown here is derived from an EMBL/GenBank/DDBJ whole genome shotgun (WGS) entry which is preliminary data.</text>
</comment>
<dbReference type="Pfam" id="PF21956">
    <property type="entry name" value="DUF6922"/>
    <property type="match status" value="1"/>
</dbReference>
<name>A0A0G1RL69_9BACT</name>
<dbReference type="AlphaFoldDB" id="A0A0G1RL69"/>
<dbReference type="EMBL" id="LCNO01000009">
    <property type="protein sequence ID" value="KKU57842.1"/>
    <property type="molecule type" value="Genomic_DNA"/>
</dbReference>
<evidence type="ECO:0000313" key="3">
    <source>
        <dbReference type="Proteomes" id="UP000034307"/>
    </source>
</evidence>
<organism evidence="2 3">
    <name type="scientific">Candidatus Amesbacteria bacterium GW2011_GWA2_47_11b</name>
    <dbReference type="NCBI Taxonomy" id="1618358"/>
    <lineage>
        <taxon>Bacteria</taxon>
        <taxon>Candidatus Amesiibacteriota</taxon>
    </lineage>
</organism>
<accession>A0A0G1RL69</accession>